<protein>
    <submittedName>
        <fullName evidence="2">Uncharacterized protein</fullName>
    </submittedName>
</protein>
<organism evidence="2 3">
    <name type="scientific">Triparma verrucosa</name>
    <dbReference type="NCBI Taxonomy" id="1606542"/>
    <lineage>
        <taxon>Eukaryota</taxon>
        <taxon>Sar</taxon>
        <taxon>Stramenopiles</taxon>
        <taxon>Ochrophyta</taxon>
        <taxon>Bolidophyceae</taxon>
        <taxon>Parmales</taxon>
        <taxon>Triparmaceae</taxon>
        <taxon>Triparma</taxon>
    </lineage>
</organism>
<dbReference type="EMBL" id="BRXX01000197">
    <property type="protein sequence ID" value="GMH97214.1"/>
    <property type="molecule type" value="Genomic_DNA"/>
</dbReference>
<feature type="transmembrane region" description="Helical" evidence="1">
    <location>
        <begin position="89"/>
        <end position="107"/>
    </location>
</feature>
<keyword evidence="1" id="KW-1133">Transmembrane helix</keyword>
<evidence type="ECO:0000313" key="3">
    <source>
        <dbReference type="Proteomes" id="UP001165160"/>
    </source>
</evidence>
<reference evidence="3" key="1">
    <citation type="journal article" date="2023" name="Commun. Biol.">
        <title>Genome analysis of Parmales, the sister group of diatoms, reveals the evolutionary specialization of diatoms from phago-mixotrophs to photoautotrophs.</title>
        <authorList>
            <person name="Ban H."/>
            <person name="Sato S."/>
            <person name="Yoshikawa S."/>
            <person name="Yamada K."/>
            <person name="Nakamura Y."/>
            <person name="Ichinomiya M."/>
            <person name="Sato N."/>
            <person name="Blanc-Mathieu R."/>
            <person name="Endo H."/>
            <person name="Kuwata A."/>
            <person name="Ogata H."/>
        </authorList>
    </citation>
    <scope>NUCLEOTIDE SEQUENCE [LARGE SCALE GENOMIC DNA]</scope>
    <source>
        <strain evidence="3">NIES 3699</strain>
    </source>
</reference>
<proteinExistence type="predicted"/>
<dbReference type="AlphaFoldDB" id="A0A9W7BV25"/>
<keyword evidence="1" id="KW-0472">Membrane</keyword>
<feature type="transmembrane region" description="Helical" evidence="1">
    <location>
        <begin position="23"/>
        <end position="45"/>
    </location>
</feature>
<keyword evidence="1" id="KW-0812">Transmembrane</keyword>
<accession>A0A9W7BV25</accession>
<evidence type="ECO:0000313" key="2">
    <source>
        <dbReference type="EMBL" id="GMH97214.1"/>
    </source>
</evidence>
<comment type="caution">
    <text evidence="2">The sequence shown here is derived from an EMBL/GenBank/DDBJ whole genome shotgun (WGS) entry which is preliminary data.</text>
</comment>
<sequence>MPFWNKKAEEIEGAPCDCWFIEAFRFALLLHVPTKLLCLAIYTFITSLKNPSRTASVHSFLTTLLAATGGGILVPLFLNVNLVPLASDYYILFLGFWFSLLLKYPILAEVYNGSPLLQFFGIIGFELHRASVVVKLTFLAASVLPSSVFSFPMFGPIVCGTLGGCGGAFFPLSKGLEPLREGVSGPMTTAFLGSAGLHLFVNDPFEVFQWCSDREEVGAICVSLLFVGASLSKFYKVIKEKKD</sequence>
<keyword evidence="3" id="KW-1185">Reference proteome</keyword>
<feature type="transmembrane region" description="Helical" evidence="1">
    <location>
        <begin position="217"/>
        <end position="235"/>
    </location>
</feature>
<feature type="transmembrane region" description="Helical" evidence="1">
    <location>
        <begin position="57"/>
        <end position="77"/>
    </location>
</feature>
<evidence type="ECO:0000256" key="1">
    <source>
        <dbReference type="SAM" id="Phobius"/>
    </source>
</evidence>
<name>A0A9W7BV25_9STRA</name>
<feature type="transmembrane region" description="Helical" evidence="1">
    <location>
        <begin position="149"/>
        <end position="170"/>
    </location>
</feature>
<gene>
    <name evidence="2" type="ORF">TrVE_jg6301</name>
</gene>
<dbReference type="Proteomes" id="UP001165160">
    <property type="component" value="Unassembled WGS sequence"/>
</dbReference>
<feature type="transmembrane region" description="Helical" evidence="1">
    <location>
        <begin position="182"/>
        <end position="201"/>
    </location>
</feature>